<dbReference type="RefSeq" id="WP_090776466.1">
    <property type="nucleotide sequence ID" value="NZ_FMYM01000011.1"/>
</dbReference>
<feature type="domain" description="Carbamoyltransferase" evidence="2">
    <location>
        <begin position="5"/>
        <end position="80"/>
    </location>
</feature>
<keyword evidence="4" id="KW-0808">Transferase</keyword>
<dbReference type="InterPro" id="IPR031730">
    <property type="entry name" value="Carbam_trans_C"/>
</dbReference>
<evidence type="ECO:0000313" key="4">
    <source>
        <dbReference type="EMBL" id="SDC61531.1"/>
    </source>
</evidence>
<dbReference type="PANTHER" id="PTHR34847:SF1">
    <property type="entry name" value="NODULATION PROTEIN U"/>
    <property type="match status" value="1"/>
</dbReference>
<dbReference type="STRING" id="1464122.SAMN05421737_11169"/>
<evidence type="ECO:0000256" key="1">
    <source>
        <dbReference type="ARBA" id="ARBA00006129"/>
    </source>
</evidence>
<dbReference type="Gene3D" id="3.90.870.20">
    <property type="entry name" value="Carbamoyltransferase, C-terminal domain"/>
    <property type="match status" value="1"/>
</dbReference>
<dbReference type="PANTHER" id="PTHR34847">
    <property type="entry name" value="NODULATION PROTEIN U"/>
    <property type="match status" value="1"/>
</dbReference>
<dbReference type="InterPro" id="IPR003696">
    <property type="entry name" value="Carbtransf_dom"/>
</dbReference>
<evidence type="ECO:0000259" key="3">
    <source>
        <dbReference type="Pfam" id="PF16861"/>
    </source>
</evidence>
<proteinExistence type="inferred from homology"/>
<dbReference type="CDD" id="cd24098">
    <property type="entry name" value="ASKHA_NBD_TobZ_N"/>
    <property type="match status" value="1"/>
</dbReference>
<dbReference type="AlphaFoldDB" id="A0A1G6N1F7"/>
<dbReference type="InterPro" id="IPR051338">
    <property type="entry name" value="NodU/CmcH_Carbamoyltrnsfr"/>
</dbReference>
<gene>
    <name evidence="4" type="ORF">SAMN05421737_11169</name>
</gene>
<reference evidence="5" key="1">
    <citation type="submission" date="2016-09" db="EMBL/GenBank/DDBJ databases">
        <authorList>
            <person name="Varghese N."/>
            <person name="Submissions S."/>
        </authorList>
    </citation>
    <scope>NUCLEOTIDE SEQUENCE [LARGE SCALE GENOMIC DNA]</scope>
    <source>
        <strain evidence="5">25nlg</strain>
    </source>
</reference>
<sequence length="700" mass="78650">MPTYILGVSMSNHDRSAALMKDGEIISAISEERLDRRKKSDGFYAKNDREIVLPPLASITYVLQQSGIELNQVDFLVCGRSIKSCKKELLKYVPIGKEKVIEADIPSHHLMHAYSAYGVSPFYESAVLVIDEQGHHVGDGRFEKVTLYHSKDSKLELIKSFYGDTNNLSLGMFYDIFAALIGLSEAGVPSAGKLMGLAPYGKKREYWGSLLDISRNGDIHINLARLDAFFSNILPFRKGMEEKSINSIQDFLYKYVPVDWNTQLAFDLAFKAQEELEKAIEAISLLLMGLTDSNNLSYAGGVALNCTANSKFKSHGWEDVFIQPAATDDGVAIGLCYYCWIERLGRKKSCQLFNPFLGKSYSNDEICSSIDKLGLLKYAVTVNPSESGAAFLGEEKVVGWFQGGSEWGPRALGARSILASPVQPLVVDKINKNIKYRESFRPFGVSIVPEEHSKIFEKNTYVKSLSPYMLNLAKAKGVLKEVRHVDGTVRFQEVKKEVQPLYFSLIKNVGDIIGVNAVLNTSFNVMGEPLVETPEDAVRQFLLSNIDVLIIGNYCIEKDKIPEKDILSLKKSLFDSSAVNLMRLVMSLEAAGFSNEALTLLEEHTIDLEDWNNRDKEMYYSFMLRQALKKNEQYKKKSQVEVYRNELMKMMNYPTGASLVLEAMEHSNDKNDVEIATLLSGVANQYDAYKFFKSLYSNKK</sequence>
<feature type="domain" description="Carbamoyltransferase C-terminal" evidence="3">
    <location>
        <begin position="390"/>
        <end position="558"/>
    </location>
</feature>
<comment type="similarity">
    <text evidence="1">Belongs to the NodU/CmcH family.</text>
</comment>
<dbReference type="OrthoDB" id="9780777at2"/>
<dbReference type="Pfam" id="PF16861">
    <property type="entry name" value="Carbam_trans_C"/>
    <property type="match status" value="1"/>
</dbReference>
<dbReference type="InterPro" id="IPR043129">
    <property type="entry name" value="ATPase_NBD"/>
</dbReference>
<evidence type="ECO:0000313" key="5">
    <source>
        <dbReference type="Proteomes" id="UP000242662"/>
    </source>
</evidence>
<feature type="domain" description="Carbamoyltransferase" evidence="2">
    <location>
        <begin position="105"/>
        <end position="334"/>
    </location>
</feature>
<name>A0A1G6N1F7_9BACI</name>
<dbReference type="InterPro" id="IPR038152">
    <property type="entry name" value="Carbam_trans_C_sf"/>
</dbReference>
<dbReference type="SUPFAM" id="SSF53067">
    <property type="entry name" value="Actin-like ATPase domain"/>
    <property type="match status" value="1"/>
</dbReference>
<dbReference type="EMBL" id="FMYM01000011">
    <property type="protein sequence ID" value="SDC61531.1"/>
    <property type="molecule type" value="Genomic_DNA"/>
</dbReference>
<dbReference type="GO" id="GO:0016740">
    <property type="term" value="F:transferase activity"/>
    <property type="evidence" value="ECO:0007669"/>
    <property type="project" value="UniProtKB-KW"/>
</dbReference>
<accession>A0A1G6N1F7</accession>
<evidence type="ECO:0000259" key="2">
    <source>
        <dbReference type="Pfam" id="PF02543"/>
    </source>
</evidence>
<organism evidence="4 5">
    <name type="scientific">Shouchella lonarensis</name>
    <dbReference type="NCBI Taxonomy" id="1464122"/>
    <lineage>
        <taxon>Bacteria</taxon>
        <taxon>Bacillati</taxon>
        <taxon>Bacillota</taxon>
        <taxon>Bacilli</taxon>
        <taxon>Bacillales</taxon>
        <taxon>Bacillaceae</taxon>
        <taxon>Shouchella</taxon>
    </lineage>
</organism>
<dbReference type="Pfam" id="PF02543">
    <property type="entry name" value="Carbam_trans_N"/>
    <property type="match status" value="2"/>
</dbReference>
<keyword evidence="5" id="KW-1185">Reference proteome</keyword>
<dbReference type="Gene3D" id="3.30.420.40">
    <property type="match status" value="2"/>
</dbReference>
<dbReference type="Proteomes" id="UP000242662">
    <property type="component" value="Unassembled WGS sequence"/>
</dbReference>
<protein>
    <submittedName>
        <fullName evidence="4">Carbamoyltransferase</fullName>
    </submittedName>
</protein>